<evidence type="ECO:0000313" key="1">
    <source>
        <dbReference type="EMBL" id="GME79071.1"/>
    </source>
</evidence>
<dbReference type="Proteomes" id="UP001165064">
    <property type="component" value="Unassembled WGS sequence"/>
</dbReference>
<accession>A0ACB5T164</accession>
<keyword evidence="2" id="KW-1185">Reference proteome</keyword>
<gene>
    <name evidence="1" type="ORF">Amon02_000375400</name>
</gene>
<dbReference type="EMBL" id="BSXS01002430">
    <property type="protein sequence ID" value="GME79071.1"/>
    <property type="molecule type" value="Genomic_DNA"/>
</dbReference>
<protein>
    <submittedName>
        <fullName evidence="1">Unnamed protein product</fullName>
    </submittedName>
</protein>
<comment type="caution">
    <text evidence="1">The sequence shown here is derived from an EMBL/GenBank/DDBJ whole genome shotgun (WGS) entry which is preliminary data.</text>
</comment>
<reference evidence="1" key="1">
    <citation type="submission" date="2023-04" db="EMBL/GenBank/DDBJ databases">
        <title>Ambrosiozyma monospora NBRC 10751.</title>
        <authorList>
            <person name="Ichikawa N."/>
            <person name="Sato H."/>
            <person name="Tonouchi N."/>
        </authorList>
    </citation>
    <scope>NUCLEOTIDE SEQUENCE</scope>
    <source>
        <strain evidence="1">NBRC 10751</strain>
    </source>
</reference>
<name>A0ACB5T164_AMBMO</name>
<evidence type="ECO:0000313" key="2">
    <source>
        <dbReference type="Proteomes" id="UP001165064"/>
    </source>
</evidence>
<proteinExistence type="predicted"/>
<sequence length="463" mass="51819">MDSLRLYSYDNRTYQSSSAAESSSQQQSQTLQSQQQQQQQQQQTHSHSHTHHHSYQQLPPNKVQLPSLDKLFPNIPPNTSSVSQGLQSLSLAPVAGPVPVSSRSGSSSVSGPSSGLYQNSPYNSVSVANSSNVSLPLPSSSSSTSVSQAAGPTYASNPAGPTVPMYSYSYQGQNQNQNPVYQQEQVPRQVSFQQPQLSPQMMYQNQYPPQNLQNEYAFQQQQQQQPQQQQQQSLVSNHRVVSQPPTTQHRQLRHHASVSQLQTSNHHRPHHHPQQLLYPQPGYYSNTAPLTAQLPIQSQTHIQSPSQQHSHSHSHSTATSSTSRSSSTKHAPNRFQCDLCDKAYTRKHNLISHKLSVHEKEKLFQCLKCKVKFSRASDLSRHTKEQHSKLIKPFVCGGVNADGTTWGCGKRFYRKDQLRSHLGTNKAESKCFKRSNLSAKFLTAGEFNNNTFPTVYELHGQHP</sequence>
<organism evidence="1 2">
    <name type="scientific">Ambrosiozyma monospora</name>
    <name type="common">Yeast</name>
    <name type="synonym">Endomycopsis monosporus</name>
    <dbReference type="NCBI Taxonomy" id="43982"/>
    <lineage>
        <taxon>Eukaryota</taxon>
        <taxon>Fungi</taxon>
        <taxon>Dikarya</taxon>
        <taxon>Ascomycota</taxon>
        <taxon>Saccharomycotina</taxon>
        <taxon>Pichiomycetes</taxon>
        <taxon>Pichiales</taxon>
        <taxon>Pichiaceae</taxon>
        <taxon>Ambrosiozyma</taxon>
    </lineage>
</organism>